<sequence>MTEALEARVKALEQKRYGCPKGVEVDESIRRAREHVERLQLYSSNWKWVPEKYYDWSLEQRAKILKAKSTHMLCKSLLLENKKVTDETADLKTNPKFLMVMIQYETTLDVKKLTTSLRKLRPVADRLDESQFDLRVASPEDNDRITGYKFNSVTPFGLKEKVMMVMSSEIVPYGYFWMGGGHVHLKLGMSVDDFQKLGNVHVMDLSVPRSSTDQAQ</sequence>
<organism evidence="2 3">
    <name type="scientific">Cylindrotheca closterium</name>
    <dbReference type="NCBI Taxonomy" id="2856"/>
    <lineage>
        <taxon>Eukaryota</taxon>
        <taxon>Sar</taxon>
        <taxon>Stramenopiles</taxon>
        <taxon>Ochrophyta</taxon>
        <taxon>Bacillariophyta</taxon>
        <taxon>Bacillariophyceae</taxon>
        <taxon>Bacillariophycidae</taxon>
        <taxon>Bacillariales</taxon>
        <taxon>Bacillariaceae</taxon>
        <taxon>Cylindrotheca</taxon>
    </lineage>
</organism>
<dbReference type="CDD" id="cd04332">
    <property type="entry name" value="YbaK_like"/>
    <property type="match status" value="1"/>
</dbReference>
<protein>
    <recommendedName>
        <fullName evidence="1">YbaK/aminoacyl-tRNA synthetase-associated domain-containing protein</fullName>
    </recommendedName>
</protein>
<evidence type="ECO:0000313" key="3">
    <source>
        <dbReference type="Proteomes" id="UP001295423"/>
    </source>
</evidence>
<dbReference type="InterPro" id="IPR036754">
    <property type="entry name" value="YbaK/aa-tRNA-synt-asso_dom_sf"/>
</dbReference>
<dbReference type="EMBL" id="CAKOGP040001758">
    <property type="protein sequence ID" value="CAJ1949753.1"/>
    <property type="molecule type" value="Genomic_DNA"/>
</dbReference>
<dbReference type="SUPFAM" id="SSF55826">
    <property type="entry name" value="YbaK/ProRS associated domain"/>
    <property type="match status" value="1"/>
</dbReference>
<evidence type="ECO:0000313" key="2">
    <source>
        <dbReference type="EMBL" id="CAJ1949753.1"/>
    </source>
</evidence>
<evidence type="ECO:0000259" key="1">
    <source>
        <dbReference type="Pfam" id="PF04073"/>
    </source>
</evidence>
<dbReference type="AlphaFoldDB" id="A0AAD2FQR5"/>
<name>A0AAD2FQR5_9STRA</name>
<proteinExistence type="predicted"/>
<dbReference type="PANTHER" id="PTHR30411">
    <property type="entry name" value="CYTOPLASMIC PROTEIN"/>
    <property type="match status" value="1"/>
</dbReference>
<dbReference type="Proteomes" id="UP001295423">
    <property type="component" value="Unassembled WGS sequence"/>
</dbReference>
<feature type="domain" description="YbaK/aminoacyl-tRNA synthetase-associated" evidence="1">
    <location>
        <begin position="70"/>
        <end position="197"/>
    </location>
</feature>
<dbReference type="GO" id="GO:0002161">
    <property type="term" value="F:aminoacyl-tRNA deacylase activity"/>
    <property type="evidence" value="ECO:0007669"/>
    <property type="project" value="InterPro"/>
</dbReference>
<dbReference type="InterPro" id="IPR007214">
    <property type="entry name" value="YbaK/aa-tRNA-synth-assoc-dom"/>
</dbReference>
<reference evidence="2" key="1">
    <citation type="submission" date="2023-08" db="EMBL/GenBank/DDBJ databases">
        <authorList>
            <person name="Audoor S."/>
            <person name="Bilcke G."/>
        </authorList>
    </citation>
    <scope>NUCLEOTIDE SEQUENCE</scope>
</reference>
<dbReference type="PANTHER" id="PTHR30411:SF4">
    <property type="entry name" value="YBAK_AMINOACYL-TRNA SYNTHETASE-ASSOCIATED DOMAIN-CONTAINING PROTEIN"/>
    <property type="match status" value="1"/>
</dbReference>
<dbReference type="Gene3D" id="3.90.960.10">
    <property type="entry name" value="YbaK/aminoacyl-tRNA synthetase-associated domain"/>
    <property type="match status" value="1"/>
</dbReference>
<keyword evidence="3" id="KW-1185">Reference proteome</keyword>
<comment type="caution">
    <text evidence="2">The sequence shown here is derived from an EMBL/GenBank/DDBJ whole genome shotgun (WGS) entry which is preliminary data.</text>
</comment>
<accession>A0AAD2FQR5</accession>
<gene>
    <name evidence="2" type="ORF">CYCCA115_LOCUS12255</name>
</gene>
<dbReference type="Pfam" id="PF04073">
    <property type="entry name" value="tRNA_edit"/>
    <property type="match status" value="1"/>
</dbReference>